<protein>
    <submittedName>
        <fullName evidence="2">Uncharacterized protein</fullName>
    </submittedName>
</protein>
<keyword evidence="3" id="KW-1185">Reference proteome</keyword>
<feature type="transmembrane region" description="Helical" evidence="1">
    <location>
        <begin position="137"/>
        <end position="168"/>
    </location>
</feature>
<evidence type="ECO:0000313" key="2">
    <source>
        <dbReference type="EMBL" id="MBF5059222.1"/>
    </source>
</evidence>
<feature type="transmembrane region" description="Helical" evidence="1">
    <location>
        <begin position="23"/>
        <end position="48"/>
    </location>
</feature>
<evidence type="ECO:0000313" key="3">
    <source>
        <dbReference type="Proteomes" id="UP001194714"/>
    </source>
</evidence>
<dbReference type="RefSeq" id="WP_194847525.1">
    <property type="nucleotide sequence ID" value="NZ_JAAEJV010000014.1"/>
</dbReference>
<organism evidence="2 3">
    <name type="scientific">Candidatus Neptunichlamydia vexilliferae</name>
    <dbReference type="NCBI Taxonomy" id="1651774"/>
    <lineage>
        <taxon>Bacteria</taxon>
        <taxon>Pseudomonadati</taxon>
        <taxon>Chlamydiota</taxon>
        <taxon>Chlamydiia</taxon>
        <taxon>Parachlamydiales</taxon>
        <taxon>Simkaniaceae</taxon>
        <taxon>Candidatus Neptunichlamydia</taxon>
    </lineage>
</organism>
<feature type="transmembrane region" description="Helical" evidence="1">
    <location>
        <begin position="189"/>
        <end position="213"/>
    </location>
</feature>
<name>A0ABS0AYJ7_9BACT</name>
<proteinExistence type="predicted"/>
<keyword evidence="1" id="KW-0812">Transmembrane</keyword>
<sequence>MEKITSTNVTFVGFGYFFQRPHLWVAPLFAALFSFIILIVVFVLTTYFSWPEGTTNWLSYTWGVFKSFGYASLTIIILWVSVFPIILNFAFENMIGKILHDKQVPIKGEGTFQAAVSTVQVLFRTLGWRLFWPLVTLIALFFFGPLAIFLAQVGMGHIAFIDAADLSLMIQGQPARERIGGLKARTMPLLTAGFIAGILSMVLTTTIIGWLFWLPSVYAGAALWTQSWSSSDF</sequence>
<keyword evidence="1" id="KW-1133">Transmembrane helix</keyword>
<feature type="transmembrane region" description="Helical" evidence="1">
    <location>
        <begin position="68"/>
        <end position="91"/>
    </location>
</feature>
<keyword evidence="1" id="KW-0472">Membrane</keyword>
<accession>A0ABS0AYJ7</accession>
<gene>
    <name evidence="2" type="ORF">NEPTK9_000730</name>
</gene>
<reference evidence="2 3" key="1">
    <citation type="submission" date="2020-01" db="EMBL/GenBank/DDBJ databases">
        <title>Draft genome sequence of Cand. Neptunochlamydia vexilliferae K9.</title>
        <authorList>
            <person name="Schulz F."/>
            <person name="Koestlbacher S."/>
            <person name="Wascher F."/>
            <person name="Pizzetti I."/>
            <person name="Horn M."/>
        </authorList>
    </citation>
    <scope>NUCLEOTIDE SEQUENCE [LARGE SCALE GENOMIC DNA]</scope>
    <source>
        <strain evidence="2 3">K9</strain>
    </source>
</reference>
<dbReference type="Proteomes" id="UP001194714">
    <property type="component" value="Unassembled WGS sequence"/>
</dbReference>
<evidence type="ECO:0000256" key="1">
    <source>
        <dbReference type="SAM" id="Phobius"/>
    </source>
</evidence>
<comment type="caution">
    <text evidence="2">The sequence shown here is derived from an EMBL/GenBank/DDBJ whole genome shotgun (WGS) entry which is preliminary data.</text>
</comment>
<dbReference type="EMBL" id="JAAEJV010000014">
    <property type="protein sequence ID" value="MBF5059222.1"/>
    <property type="molecule type" value="Genomic_DNA"/>
</dbReference>